<organism evidence="1 2">
    <name type="scientific">Ramazzottius varieornatus</name>
    <name type="common">Water bear</name>
    <name type="synonym">Tardigrade</name>
    <dbReference type="NCBI Taxonomy" id="947166"/>
    <lineage>
        <taxon>Eukaryota</taxon>
        <taxon>Metazoa</taxon>
        <taxon>Ecdysozoa</taxon>
        <taxon>Tardigrada</taxon>
        <taxon>Eutardigrada</taxon>
        <taxon>Parachela</taxon>
        <taxon>Hypsibioidea</taxon>
        <taxon>Ramazzottiidae</taxon>
        <taxon>Ramazzottius</taxon>
    </lineage>
</organism>
<dbReference type="Proteomes" id="UP000186922">
    <property type="component" value="Unassembled WGS sequence"/>
</dbReference>
<evidence type="ECO:0000313" key="1">
    <source>
        <dbReference type="EMBL" id="GAV02761.1"/>
    </source>
</evidence>
<dbReference type="SUPFAM" id="SSF54001">
    <property type="entry name" value="Cysteine proteinases"/>
    <property type="match status" value="1"/>
</dbReference>
<gene>
    <name evidence="1" type="primary">RvY_13287-1</name>
    <name evidence="1" type="synonym">RvY_13287.1</name>
    <name evidence="1" type="ORF">RvY_13287</name>
</gene>
<reference evidence="1 2" key="1">
    <citation type="journal article" date="2016" name="Nat. Commun.">
        <title>Extremotolerant tardigrade genome and improved radiotolerance of human cultured cells by tardigrade-unique protein.</title>
        <authorList>
            <person name="Hashimoto T."/>
            <person name="Horikawa D.D."/>
            <person name="Saito Y."/>
            <person name="Kuwahara H."/>
            <person name="Kozuka-Hata H."/>
            <person name="Shin-I T."/>
            <person name="Minakuchi Y."/>
            <person name="Ohishi K."/>
            <person name="Motoyama A."/>
            <person name="Aizu T."/>
            <person name="Enomoto A."/>
            <person name="Kondo K."/>
            <person name="Tanaka S."/>
            <person name="Hara Y."/>
            <person name="Koshikawa S."/>
            <person name="Sagara H."/>
            <person name="Miura T."/>
            <person name="Yokobori S."/>
            <person name="Miyagawa K."/>
            <person name="Suzuki Y."/>
            <person name="Kubo T."/>
            <person name="Oyama M."/>
            <person name="Kohara Y."/>
            <person name="Fujiyama A."/>
            <person name="Arakawa K."/>
            <person name="Katayama T."/>
            <person name="Toyoda A."/>
            <person name="Kunieda T."/>
        </authorList>
    </citation>
    <scope>NUCLEOTIDE SEQUENCE [LARGE SCALE GENOMIC DNA]</scope>
    <source>
        <strain evidence="1 2">YOKOZUNA-1</strain>
    </source>
</reference>
<comment type="caution">
    <text evidence="1">The sequence shown here is derived from an EMBL/GenBank/DDBJ whole genome shotgun (WGS) entry which is preliminary data.</text>
</comment>
<accession>A0A1D1VP76</accession>
<dbReference type="EMBL" id="BDGG01000008">
    <property type="protein sequence ID" value="GAV02761.1"/>
    <property type="molecule type" value="Genomic_DNA"/>
</dbReference>
<dbReference type="AlphaFoldDB" id="A0A1D1VP76"/>
<name>A0A1D1VP76_RAMVA</name>
<sequence length="226" mass="25424">MEVAKTDGRPQHLLVGLPPPPSARFCPSCNAQSAGLRTTTQTTTARRLDTHLVIRDSLKKRIRVLRRAEPRYVTNAGSKVRLGAFVLDSHAVQRKVQVKDQLWLLYGWKLHEDEDLTCSYVSVQHQQNGFDCGFFAFACVYGIIDGRDPGTASFSGKTLRKRFYDSSNNKKIEKLSRRRGSPGTRVGYQSAVTMTKDLTVLWQAQRTGTTHDPEDRAIDETLVTEI</sequence>
<evidence type="ECO:0008006" key="3">
    <source>
        <dbReference type="Google" id="ProtNLM"/>
    </source>
</evidence>
<dbReference type="InterPro" id="IPR038765">
    <property type="entry name" value="Papain-like_cys_pep_sf"/>
</dbReference>
<keyword evidence="2" id="KW-1185">Reference proteome</keyword>
<proteinExistence type="predicted"/>
<protein>
    <recommendedName>
        <fullName evidence="3">Ubiquitin-like protease family profile domain-containing protein</fullName>
    </recommendedName>
</protein>
<evidence type="ECO:0000313" key="2">
    <source>
        <dbReference type="Proteomes" id="UP000186922"/>
    </source>
</evidence>